<dbReference type="PANTHER" id="PTHR25462:SF296">
    <property type="entry name" value="MEIOTIC P26, ISOFORM F"/>
    <property type="match status" value="1"/>
</dbReference>
<accession>A0AAD9MSM4</accession>
<keyword evidence="7" id="KW-1185">Reference proteome</keyword>
<protein>
    <recommendedName>
        <fullName evidence="5">RING-type domain-containing protein</fullName>
    </recommendedName>
</protein>
<dbReference type="SUPFAM" id="SSF57850">
    <property type="entry name" value="RING/U-box"/>
    <property type="match status" value="1"/>
</dbReference>
<dbReference type="EMBL" id="JAODUO010004792">
    <property type="protein sequence ID" value="KAK2142658.1"/>
    <property type="molecule type" value="Genomic_DNA"/>
</dbReference>
<evidence type="ECO:0000313" key="6">
    <source>
        <dbReference type="EMBL" id="KAK2142658.1"/>
    </source>
</evidence>
<name>A0AAD9MSM4_RIDPI</name>
<dbReference type="AlphaFoldDB" id="A0AAD9MSM4"/>
<dbReference type="InterPro" id="IPR013083">
    <property type="entry name" value="Znf_RING/FYVE/PHD"/>
</dbReference>
<keyword evidence="3" id="KW-0862">Zinc</keyword>
<dbReference type="SMART" id="SM00184">
    <property type="entry name" value="RING"/>
    <property type="match status" value="1"/>
</dbReference>
<sequence>MMKRASMGARLESYEHVLMCLICRNLFDDYDHQPKFLPCHHTFCKDCLREYVQHVGDEIECPSCRKIANIPAAGIAALQTNFYVNGDTQESAVDDGDGRVPPEARHVLHKANALVECKKVELEGMLKAFSEEKDHALLKIDATMEQHVHTLSRRATLLKNKVIDIYNEHVQRLEADLEEISTAMTCIVSLKEFHENMISRGEFNEIDKGIGEMGEVYRNINERIKPMENHIVFEEKQGR</sequence>
<dbReference type="InterPro" id="IPR001841">
    <property type="entry name" value="Znf_RING"/>
</dbReference>
<evidence type="ECO:0000256" key="1">
    <source>
        <dbReference type="ARBA" id="ARBA00022723"/>
    </source>
</evidence>
<organism evidence="6 7">
    <name type="scientific">Ridgeia piscesae</name>
    <name type="common">Tubeworm</name>
    <dbReference type="NCBI Taxonomy" id="27915"/>
    <lineage>
        <taxon>Eukaryota</taxon>
        <taxon>Metazoa</taxon>
        <taxon>Spiralia</taxon>
        <taxon>Lophotrochozoa</taxon>
        <taxon>Annelida</taxon>
        <taxon>Polychaeta</taxon>
        <taxon>Sedentaria</taxon>
        <taxon>Canalipalpata</taxon>
        <taxon>Sabellida</taxon>
        <taxon>Siboglinidae</taxon>
        <taxon>Ridgeia</taxon>
    </lineage>
</organism>
<dbReference type="PROSITE" id="PS00518">
    <property type="entry name" value="ZF_RING_1"/>
    <property type="match status" value="1"/>
</dbReference>
<comment type="caution">
    <text evidence="6">The sequence shown here is derived from an EMBL/GenBank/DDBJ whole genome shotgun (WGS) entry which is preliminary data.</text>
</comment>
<dbReference type="Pfam" id="PF13445">
    <property type="entry name" value="zf-RING_UBOX"/>
    <property type="match status" value="1"/>
</dbReference>
<evidence type="ECO:0000259" key="5">
    <source>
        <dbReference type="PROSITE" id="PS50089"/>
    </source>
</evidence>
<dbReference type="InterPro" id="IPR017907">
    <property type="entry name" value="Znf_RING_CS"/>
</dbReference>
<dbReference type="Gene3D" id="3.30.40.10">
    <property type="entry name" value="Zinc/RING finger domain, C3HC4 (zinc finger)"/>
    <property type="match status" value="1"/>
</dbReference>
<evidence type="ECO:0000256" key="3">
    <source>
        <dbReference type="ARBA" id="ARBA00022833"/>
    </source>
</evidence>
<dbReference type="PROSITE" id="PS50089">
    <property type="entry name" value="ZF_RING_2"/>
    <property type="match status" value="1"/>
</dbReference>
<evidence type="ECO:0000313" key="7">
    <source>
        <dbReference type="Proteomes" id="UP001209878"/>
    </source>
</evidence>
<gene>
    <name evidence="6" type="ORF">NP493_4802g00007</name>
</gene>
<feature type="domain" description="RING-type" evidence="5">
    <location>
        <begin position="20"/>
        <end position="65"/>
    </location>
</feature>
<evidence type="ECO:0000256" key="4">
    <source>
        <dbReference type="PROSITE-ProRule" id="PRU00175"/>
    </source>
</evidence>
<dbReference type="InterPro" id="IPR027370">
    <property type="entry name" value="Znf-RING_euk"/>
</dbReference>
<reference evidence="6" key="1">
    <citation type="journal article" date="2023" name="Mol. Biol. Evol.">
        <title>Third-Generation Sequencing Reveals the Adaptive Role of the Epigenome in Three Deep-Sea Polychaetes.</title>
        <authorList>
            <person name="Perez M."/>
            <person name="Aroh O."/>
            <person name="Sun Y."/>
            <person name="Lan Y."/>
            <person name="Juniper S.K."/>
            <person name="Young C.R."/>
            <person name="Angers B."/>
            <person name="Qian P.Y."/>
        </authorList>
    </citation>
    <scope>NUCLEOTIDE SEQUENCE</scope>
    <source>
        <strain evidence="6">R07B-5</strain>
    </source>
</reference>
<keyword evidence="1" id="KW-0479">Metal-binding</keyword>
<keyword evidence="2 4" id="KW-0863">Zinc-finger</keyword>
<dbReference type="Proteomes" id="UP001209878">
    <property type="component" value="Unassembled WGS sequence"/>
</dbReference>
<dbReference type="InterPro" id="IPR047153">
    <property type="entry name" value="TRIM45/56/19-like"/>
</dbReference>
<evidence type="ECO:0000256" key="2">
    <source>
        <dbReference type="ARBA" id="ARBA00022771"/>
    </source>
</evidence>
<proteinExistence type="predicted"/>
<dbReference type="GO" id="GO:0008270">
    <property type="term" value="F:zinc ion binding"/>
    <property type="evidence" value="ECO:0007669"/>
    <property type="project" value="UniProtKB-KW"/>
</dbReference>
<dbReference type="PANTHER" id="PTHR25462">
    <property type="entry name" value="BONUS, ISOFORM C-RELATED"/>
    <property type="match status" value="1"/>
</dbReference>